<dbReference type="Gene3D" id="3.30.530.20">
    <property type="match status" value="1"/>
</dbReference>
<comment type="caution">
    <text evidence="1">The sequence shown here is derived from an EMBL/GenBank/DDBJ whole genome shotgun (WGS) entry which is preliminary data.</text>
</comment>
<dbReference type="InterPro" id="IPR023393">
    <property type="entry name" value="START-like_dom_sf"/>
</dbReference>
<dbReference type="Proteomes" id="UP001501035">
    <property type="component" value="Unassembled WGS sequence"/>
</dbReference>
<name>A0ABN3Y9C7_9ACTN</name>
<dbReference type="RefSeq" id="WP_290703549.1">
    <property type="nucleotide sequence ID" value="NZ_BAAAVS010000001.1"/>
</dbReference>
<evidence type="ECO:0008006" key="3">
    <source>
        <dbReference type="Google" id="ProtNLM"/>
    </source>
</evidence>
<evidence type="ECO:0000313" key="1">
    <source>
        <dbReference type="EMBL" id="GAA3023167.1"/>
    </source>
</evidence>
<evidence type="ECO:0000313" key="2">
    <source>
        <dbReference type="Proteomes" id="UP001501035"/>
    </source>
</evidence>
<organism evidence="1 2">
    <name type="scientific">Gordonia defluvii</name>
    <dbReference type="NCBI Taxonomy" id="283718"/>
    <lineage>
        <taxon>Bacteria</taxon>
        <taxon>Bacillati</taxon>
        <taxon>Actinomycetota</taxon>
        <taxon>Actinomycetes</taxon>
        <taxon>Mycobacteriales</taxon>
        <taxon>Gordoniaceae</taxon>
        <taxon>Gordonia</taxon>
    </lineage>
</organism>
<accession>A0ABN3Y9C7</accession>
<dbReference type="CDD" id="cd07821">
    <property type="entry name" value="PYR_PYL_RCAR_like"/>
    <property type="match status" value="1"/>
</dbReference>
<gene>
    <name evidence="1" type="ORF">GCM10010528_01510</name>
</gene>
<proteinExistence type="predicted"/>
<reference evidence="1 2" key="1">
    <citation type="journal article" date="2019" name="Int. J. Syst. Evol. Microbiol.">
        <title>The Global Catalogue of Microorganisms (GCM) 10K type strain sequencing project: providing services to taxonomists for standard genome sequencing and annotation.</title>
        <authorList>
            <consortium name="The Broad Institute Genomics Platform"/>
            <consortium name="The Broad Institute Genome Sequencing Center for Infectious Disease"/>
            <person name="Wu L."/>
            <person name="Ma J."/>
        </authorList>
    </citation>
    <scope>NUCLEOTIDE SEQUENCE [LARGE SCALE GENOMIC DNA]</scope>
    <source>
        <strain evidence="1 2">JCM 14234</strain>
    </source>
</reference>
<sequence>MPFALAPITESFFDDAPTRYVIDVTVPAAPDHVWSEFARQNTLDWCRALTRVTYTSPEPHGAMTTRTAVLLGGVTVHEQFFIWDEDPAAHRYRHAFYGRDATVPGLKHFGEYTAVTPADGGGTRIVWKFALQMGGVALPAPISSRVAALAFGSVKRDTVRHFGG</sequence>
<keyword evidence="2" id="KW-1185">Reference proteome</keyword>
<dbReference type="EMBL" id="BAAAVS010000001">
    <property type="protein sequence ID" value="GAA3023167.1"/>
    <property type="molecule type" value="Genomic_DNA"/>
</dbReference>
<dbReference type="SUPFAM" id="SSF55961">
    <property type="entry name" value="Bet v1-like"/>
    <property type="match status" value="1"/>
</dbReference>
<protein>
    <recommendedName>
        <fullName evidence="3">SRPBCC family protein</fullName>
    </recommendedName>
</protein>
<dbReference type="Pfam" id="PF10604">
    <property type="entry name" value="Polyketide_cyc2"/>
    <property type="match status" value="1"/>
</dbReference>
<dbReference type="InterPro" id="IPR019587">
    <property type="entry name" value="Polyketide_cyclase/dehydratase"/>
</dbReference>